<name>A0A5C4LS03_9PSEU</name>
<dbReference type="InterPro" id="IPR038186">
    <property type="entry name" value="CHAD_dom_sf"/>
</dbReference>
<comment type="caution">
    <text evidence="2">The sequence shown here is derived from an EMBL/GenBank/DDBJ whole genome shotgun (WGS) entry which is preliminary data.</text>
</comment>
<dbReference type="Gene3D" id="1.40.20.10">
    <property type="entry name" value="CHAD domain"/>
    <property type="match status" value="1"/>
</dbReference>
<dbReference type="PANTHER" id="PTHR39339:SF1">
    <property type="entry name" value="CHAD DOMAIN-CONTAINING PROTEIN"/>
    <property type="match status" value="1"/>
</dbReference>
<accession>A0A5C4LS03</accession>
<dbReference type="InterPro" id="IPR007899">
    <property type="entry name" value="CHAD_dom"/>
</dbReference>
<organism evidence="2 3">
    <name type="scientific">Amycolatopsis alkalitolerans</name>
    <dbReference type="NCBI Taxonomy" id="2547244"/>
    <lineage>
        <taxon>Bacteria</taxon>
        <taxon>Bacillati</taxon>
        <taxon>Actinomycetota</taxon>
        <taxon>Actinomycetes</taxon>
        <taxon>Pseudonocardiales</taxon>
        <taxon>Pseudonocardiaceae</taxon>
        <taxon>Amycolatopsis</taxon>
    </lineage>
</organism>
<reference evidence="2 3" key="1">
    <citation type="submission" date="2019-06" db="EMBL/GenBank/DDBJ databases">
        <title>Amycolatopsis alkalitolerans sp. nov., isolated from Gastrodia elata Blume.</title>
        <authorList>
            <person name="Narsing Rao M.P."/>
            <person name="Li W.J."/>
        </authorList>
    </citation>
    <scope>NUCLEOTIDE SEQUENCE [LARGE SCALE GENOMIC DNA]</scope>
    <source>
        <strain evidence="2 3">SYSUP0005</strain>
    </source>
</reference>
<dbReference type="EMBL" id="VDFW01000057">
    <property type="protein sequence ID" value="TNC18900.1"/>
    <property type="molecule type" value="Genomic_DNA"/>
</dbReference>
<dbReference type="Pfam" id="PF05235">
    <property type="entry name" value="CHAD"/>
    <property type="match status" value="1"/>
</dbReference>
<evidence type="ECO:0000313" key="3">
    <source>
        <dbReference type="Proteomes" id="UP000305546"/>
    </source>
</evidence>
<sequence length="506" mass="55307">MPIDVTLRWRGSPTRAEPAELERALAPVAEQYKIMLGPRRVRTASYLDTVDWRLRRRGLVLTHEGASGPGSLVLDADAVKLTEPPAWPARVEALPGGAVREAVADAMWVRAIAPKVRSRTTFREIVLCDPEGEEAVRIEWAEATAVHPIRTGPLVRVTVSPAEGRRRDGKWVVRALRETGEFEPLGHTLYEDLLDACGLPGERSRFEITPGMPADVAIATALLGFADAIMANVDGTIDDIDPEFLHQLRVGVRRTRSLLKIAGDVLLGDLAGRYAGRFKELGDLTTPSRDLDVYLLEFDGLAQGLTAGGGDDLAPFKAHLERHQAAARKALVRGLRGQRFARAMESWRAALTGVVESGGAKTTVDELAVDRLRRLTKRVTRRAKAITPESPAAGVHDLRKRCKELRYGLEVFQPVCEPVTHRGVLKDLKRLQDVLGAFQDGEVQSQTLRAYAQEMVDEGPPPAAALLAMGELLAGFVDHENEARHDLTAAVSAFVAKSGRFTGLVR</sequence>
<evidence type="ECO:0000259" key="1">
    <source>
        <dbReference type="PROSITE" id="PS51708"/>
    </source>
</evidence>
<protein>
    <submittedName>
        <fullName evidence="2">CHAD domain-containing protein</fullName>
    </submittedName>
</protein>
<feature type="domain" description="CHAD" evidence="1">
    <location>
        <begin position="210"/>
        <end position="499"/>
    </location>
</feature>
<dbReference type="OrthoDB" id="9777271at2"/>
<dbReference type="PANTHER" id="PTHR39339">
    <property type="entry name" value="SLR1444 PROTEIN"/>
    <property type="match status" value="1"/>
</dbReference>
<evidence type="ECO:0000313" key="2">
    <source>
        <dbReference type="EMBL" id="TNC18900.1"/>
    </source>
</evidence>
<dbReference type="RefSeq" id="WP_139100761.1">
    <property type="nucleotide sequence ID" value="NZ_VDFW01000057.1"/>
</dbReference>
<dbReference type="PROSITE" id="PS51708">
    <property type="entry name" value="CHAD"/>
    <property type="match status" value="1"/>
</dbReference>
<gene>
    <name evidence="2" type="ORF">FG385_33135</name>
</gene>
<dbReference type="AlphaFoldDB" id="A0A5C4LS03"/>
<dbReference type="Proteomes" id="UP000305546">
    <property type="component" value="Unassembled WGS sequence"/>
</dbReference>
<dbReference type="SMART" id="SM00880">
    <property type="entry name" value="CHAD"/>
    <property type="match status" value="1"/>
</dbReference>
<keyword evidence="3" id="KW-1185">Reference proteome</keyword>
<proteinExistence type="predicted"/>